<evidence type="ECO:0000313" key="1">
    <source>
        <dbReference type="EMBL" id="KAJ8958348.1"/>
    </source>
</evidence>
<dbReference type="Proteomes" id="UP001162164">
    <property type="component" value="Unassembled WGS sequence"/>
</dbReference>
<accession>A0ABQ9IR95</accession>
<evidence type="ECO:0000313" key="2">
    <source>
        <dbReference type="Proteomes" id="UP001162164"/>
    </source>
</evidence>
<organism evidence="1 2">
    <name type="scientific">Molorchus minor</name>
    <dbReference type="NCBI Taxonomy" id="1323400"/>
    <lineage>
        <taxon>Eukaryota</taxon>
        <taxon>Metazoa</taxon>
        <taxon>Ecdysozoa</taxon>
        <taxon>Arthropoda</taxon>
        <taxon>Hexapoda</taxon>
        <taxon>Insecta</taxon>
        <taxon>Pterygota</taxon>
        <taxon>Neoptera</taxon>
        <taxon>Endopterygota</taxon>
        <taxon>Coleoptera</taxon>
        <taxon>Polyphaga</taxon>
        <taxon>Cucujiformia</taxon>
        <taxon>Chrysomeloidea</taxon>
        <taxon>Cerambycidae</taxon>
        <taxon>Lamiinae</taxon>
        <taxon>Monochamini</taxon>
        <taxon>Molorchus</taxon>
    </lineage>
</organism>
<keyword evidence="2" id="KW-1185">Reference proteome</keyword>
<gene>
    <name evidence="1" type="ORF">NQ317_002650</name>
</gene>
<comment type="caution">
    <text evidence="1">The sequence shown here is derived from an EMBL/GenBank/DDBJ whole genome shotgun (WGS) entry which is preliminary data.</text>
</comment>
<reference evidence="1" key="1">
    <citation type="journal article" date="2023" name="Insect Mol. Biol.">
        <title>Genome sequencing provides insights into the evolution of gene families encoding plant cell wall-degrading enzymes in longhorned beetles.</title>
        <authorList>
            <person name="Shin N.R."/>
            <person name="Okamura Y."/>
            <person name="Kirsch R."/>
            <person name="Pauchet Y."/>
        </authorList>
    </citation>
    <scope>NUCLEOTIDE SEQUENCE</scope>
    <source>
        <strain evidence="1">MMC_N1</strain>
    </source>
</reference>
<protein>
    <submittedName>
        <fullName evidence="1">Uncharacterized protein</fullName>
    </submittedName>
</protein>
<name>A0ABQ9IR95_9CUCU</name>
<proteinExistence type="predicted"/>
<dbReference type="EMBL" id="JAPWTJ010003333">
    <property type="protein sequence ID" value="KAJ8958348.1"/>
    <property type="molecule type" value="Genomic_DNA"/>
</dbReference>
<sequence length="211" mass="24048">MFLRKYRVSQKSPSPVMINAKNTLLRKRISPPERYKTPNPLKEQQVKTAAISTEDMVTSTLFTKFSSILLFWGIFVEINTSTNRNQNTPKTSCLGIKKNKRMGDKYICYPKTSNLNVHLDFLLEFYLCGVYIPSIFPCGVHLHSSVFGSNSTLLSIPRQSVSHFHFVVYIELPFLSALHITFWPEKAVARGQCQTGDNFPTPLPFSIEHEA</sequence>